<feature type="non-terminal residue" evidence="15">
    <location>
        <position position="1"/>
    </location>
</feature>
<keyword evidence="10" id="KW-0141">cGMP biosynthesis</keyword>
<evidence type="ECO:0000256" key="1">
    <source>
        <dbReference type="ARBA" id="ARBA00004479"/>
    </source>
</evidence>
<evidence type="ECO:0000256" key="5">
    <source>
        <dbReference type="ARBA" id="ARBA00022741"/>
    </source>
</evidence>
<keyword evidence="3 13" id="KW-0812">Transmembrane</keyword>
<feature type="compositionally biased region" description="Gly residues" evidence="12">
    <location>
        <begin position="69"/>
        <end position="79"/>
    </location>
</feature>
<evidence type="ECO:0000256" key="6">
    <source>
        <dbReference type="ARBA" id="ARBA00022989"/>
    </source>
</evidence>
<dbReference type="GO" id="GO:0000166">
    <property type="term" value="F:nucleotide binding"/>
    <property type="evidence" value="ECO:0007669"/>
    <property type="project" value="UniProtKB-KW"/>
</dbReference>
<dbReference type="EC" id="4.6.1.2" evidence="2"/>
<dbReference type="InterPro" id="IPR011645">
    <property type="entry name" value="HNOB_dom_associated"/>
</dbReference>
<dbReference type="GO" id="GO:0009653">
    <property type="term" value="P:anatomical structure morphogenesis"/>
    <property type="evidence" value="ECO:0007669"/>
    <property type="project" value="UniProtKB-ARBA"/>
</dbReference>
<reference evidence="15" key="1">
    <citation type="journal article" date="2023" name="Genome Biol. Evol.">
        <title>Long-read-based Genome Assembly of Drosophila gunungcola Reveals Fewer Chemosensory Genes in Flower-breeding Species.</title>
        <authorList>
            <person name="Negi A."/>
            <person name="Liao B.Y."/>
            <person name="Yeh S.D."/>
        </authorList>
    </citation>
    <scope>NUCLEOTIDE SEQUENCE</scope>
    <source>
        <strain evidence="15">Sukarami</strain>
    </source>
</reference>
<dbReference type="InterPro" id="IPR018297">
    <property type="entry name" value="A/G_cyclase_CS"/>
</dbReference>
<dbReference type="InterPro" id="IPR050401">
    <property type="entry name" value="Cyclic_nucleotide_synthase"/>
</dbReference>
<protein>
    <recommendedName>
        <fullName evidence="2">guanylate cyclase</fullName>
        <ecNumber evidence="2">4.6.1.2</ecNumber>
    </recommendedName>
</protein>
<feature type="transmembrane region" description="Helical" evidence="13">
    <location>
        <begin position="127"/>
        <end position="147"/>
    </location>
</feature>
<dbReference type="Pfam" id="PF08376">
    <property type="entry name" value="NIT"/>
    <property type="match status" value="1"/>
</dbReference>
<evidence type="ECO:0000256" key="2">
    <source>
        <dbReference type="ARBA" id="ARBA00012202"/>
    </source>
</evidence>
<keyword evidence="6 13" id="KW-1133">Transmembrane helix</keyword>
<feature type="domain" description="Guanylate cyclase" evidence="14">
    <location>
        <begin position="490"/>
        <end position="612"/>
    </location>
</feature>
<dbReference type="Pfam" id="PF07701">
    <property type="entry name" value="HNOBA"/>
    <property type="match status" value="1"/>
</dbReference>
<dbReference type="GO" id="GO:0004383">
    <property type="term" value="F:guanylate cyclase activity"/>
    <property type="evidence" value="ECO:0007669"/>
    <property type="project" value="UniProtKB-EC"/>
</dbReference>
<evidence type="ECO:0000313" key="16">
    <source>
        <dbReference type="Proteomes" id="UP001059596"/>
    </source>
</evidence>
<dbReference type="InterPro" id="IPR029787">
    <property type="entry name" value="Nucleotide_cyclase"/>
</dbReference>
<keyword evidence="5" id="KW-0547">Nucleotide-binding</keyword>
<dbReference type="SMART" id="SM00044">
    <property type="entry name" value="CYCc"/>
    <property type="match status" value="1"/>
</dbReference>
<dbReference type="InterPro" id="IPR013587">
    <property type="entry name" value="Nitrate/nitrite_sensing"/>
</dbReference>
<evidence type="ECO:0000256" key="7">
    <source>
        <dbReference type="ARBA" id="ARBA00023136"/>
    </source>
</evidence>
<evidence type="ECO:0000256" key="13">
    <source>
        <dbReference type="SAM" id="Phobius"/>
    </source>
</evidence>
<dbReference type="Gene3D" id="6.10.250.780">
    <property type="match status" value="1"/>
</dbReference>
<dbReference type="GO" id="GO:0035556">
    <property type="term" value="P:intracellular signal transduction"/>
    <property type="evidence" value="ECO:0007669"/>
    <property type="project" value="InterPro"/>
</dbReference>
<evidence type="ECO:0000256" key="10">
    <source>
        <dbReference type="ARBA" id="ARBA00023293"/>
    </source>
</evidence>
<comment type="caution">
    <text evidence="15">The sequence shown here is derived from an EMBL/GenBank/DDBJ whole genome shotgun (WGS) entry which is preliminary data.</text>
</comment>
<evidence type="ECO:0000256" key="3">
    <source>
        <dbReference type="ARBA" id="ARBA00022692"/>
    </source>
</evidence>
<name>A0A9P9YL27_9MUSC</name>
<dbReference type="PROSITE" id="PS50125">
    <property type="entry name" value="GUANYLATE_CYCLASE_2"/>
    <property type="match status" value="1"/>
</dbReference>
<proteinExistence type="inferred from homology"/>
<dbReference type="GO" id="GO:0005886">
    <property type="term" value="C:plasma membrane"/>
    <property type="evidence" value="ECO:0007669"/>
    <property type="project" value="TreeGrafter"/>
</dbReference>
<dbReference type="SMART" id="SM00185">
    <property type="entry name" value="ARM"/>
    <property type="match status" value="4"/>
</dbReference>
<dbReference type="GO" id="GO:0004016">
    <property type="term" value="F:adenylate cyclase activity"/>
    <property type="evidence" value="ECO:0007669"/>
    <property type="project" value="TreeGrafter"/>
</dbReference>
<keyword evidence="8" id="KW-0325">Glycoprotein</keyword>
<dbReference type="Proteomes" id="UP001059596">
    <property type="component" value="Unassembled WGS sequence"/>
</dbReference>
<keyword evidence="9 11" id="KW-0456">Lyase</keyword>
<dbReference type="PANTHER" id="PTHR11920">
    <property type="entry name" value="GUANYLYL CYCLASE"/>
    <property type="match status" value="1"/>
</dbReference>
<dbReference type="SUPFAM" id="SSF55073">
    <property type="entry name" value="Nucleotide cyclase"/>
    <property type="match status" value="1"/>
</dbReference>
<evidence type="ECO:0000313" key="15">
    <source>
        <dbReference type="EMBL" id="KAI8038836.1"/>
    </source>
</evidence>
<accession>A0A9P9YL27</accession>
<dbReference type="PANTHER" id="PTHR11920:SF504">
    <property type="entry name" value="GUANYLATE CYCLASE"/>
    <property type="match status" value="1"/>
</dbReference>
<feature type="compositionally biased region" description="Pro residues" evidence="12">
    <location>
        <begin position="18"/>
        <end position="28"/>
    </location>
</feature>
<dbReference type="AlphaFoldDB" id="A0A9P9YL27"/>
<dbReference type="InterPro" id="IPR016024">
    <property type="entry name" value="ARM-type_fold"/>
</dbReference>
<dbReference type="InterPro" id="IPR001054">
    <property type="entry name" value="A/G_cyclase"/>
</dbReference>
<comment type="similarity">
    <text evidence="11">Belongs to the adenylyl cyclase class-4/guanylyl cyclase family.</text>
</comment>
<dbReference type="SUPFAM" id="SSF48371">
    <property type="entry name" value="ARM repeat"/>
    <property type="match status" value="1"/>
</dbReference>
<evidence type="ECO:0000256" key="11">
    <source>
        <dbReference type="RuleBase" id="RU000405"/>
    </source>
</evidence>
<evidence type="ECO:0000256" key="4">
    <source>
        <dbReference type="ARBA" id="ARBA00022729"/>
    </source>
</evidence>
<evidence type="ECO:0000256" key="8">
    <source>
        <dbReference type="ARBA" id="ARBA00023180"/>
    </source>
</evidence>
<evidence type="ECO:0000256" key="9">
    <source>
        <dbReference type="ARBA" id="ARBA00023239"/>
    </source>
</evidence>
<dbReference type="CDD" id="cd07302">
    <property type="entry name" value="CHD"/>
    <property type="match status" value="1"/>
</dbReference>
<sequence length="1143" mass="127170">HKSGENENENVGSNPNPNTDPSPDPCPCPAGGSAGLSRKPTPSVKIDISSCQSNHPMDSRMAPDEMNPSGGGPGGGGGGLLLHHNLQLDKISVRSISSEDISNGGSGRCCNAAARNPAIKTGRRLQLMQMIILPFIPILALIVQTSVTLQEILEYRSAVADIETQVTIATDLGKVVTRLQLERSEVAFYIFTNGSKQREISVPTAPDEDEDDREMMLNRYEFQSRLNEFRDRVRLEPEESSITEVMNWYTSINRGLLHHLNEQIKETDNSGVWRYLVGFKNLLKSIECQNIATSFGIRYYGRGSLTAENFVSYVRYEFMAREMINSTLNYAPMLKNMYTNITSTKKFHRAKQMSNTLLKNNPNVSNERSAIEFYELMNNYTDDLRILQKALRRLIKEYVDKTLVEADRKEAIGIAILVVVLLVSPVIIVLVKNAAATIQLYALNLSQKAKELKREKRKSDSLLFQMLPPSVAMQLKQTQQVPAELYEAVTIYFSDIVGFTEIAADCTPLEVVTFLNSIYRVFDERIECYDVYKVETIGDSYMVASGLPVKNATMALDLLDASSVFRIPRAGDEFVQIRCGVHTGPVVAGIVGTKMPRYCLFGDTVNTASRMESTGEAQKIHITEEMNDSLQQGKGLMSTYWLTCKDGPVRAREEISWRADMQPVVDAAEDIAKIGRITAMAKVISQDTFDDVVKENVVEFSMTPSEAKEETIKQFEAQGINLANIIKDLSVNPQTGQPVINETVDKIKEYIGQKTEDTTQLLEQLAILDAECQKSLAHRVLAGKNGAHDALITLLEETLSADKPNESLIKKSLEAVNSLTHKQPDLFDAEAMAVVLKLLALQVENEDVTLLTLQWLQKACIMHEMNRQNIMNTPALKLMKPLLGKGKDRLVRELTAVFRFLVLDDDIRVEFGCAHEHARQIAGEVLLTLVELLPAYEDPNVLADLLLTIGTLAVRQELCTAIDEAGGLKSVFEIMSQNLDEVRLNKEALKLLRALAGHDSVKTHIVQQGVAPIIKQLLETHHSNENIVAAALACVTTLTLRVKEHSAAFFETGIAEVIVEAIRAHPKHKIVQRNGAWAIRNMVSRSRNQCETWISFGIEDLLNAAMKEHPSVQQDIKAALRDLGCSVHLREEWTGTAEKKIAA</sequence>
<dbReference type="EMBL" id="JAMKOV010000007">
    <property type="protein sequence ID" value="KAI8038836.1"/>
    <property type="molecule type" value="Genomic_DNA"/>
</dbReference>
<dbReference type="FunFam" id="1.25.10.10:FF:001008">
    <property type="entry name" value="GD25408"/>
    <property type="match status" value="1"/>
</dbReference>
<organism evidence="15 16">
    <name type="scientific">Drosophila gunungcola</name>
    <name type="common">fruit fly</name>
    <dbReference type="NCBI Taxonomy" id="103775"/>
    <lineage>
        <taxon>Eukaryota</taxon>
        <taxon>Metazoa</taxon>
        <taxon>Ecdysozoa</taxon>
        <taxon>Arthropoda</taxon>
        <taxon>Hexapoda</taxon>
        <taxon>Insecta</taxon>
        <taxon>Pterygota</taxon>
        <taxon>Neoptera</taxon>
        <taxon>Endopterygota</taxon>
        <taxon>Diptera</taxon>
        <taxon>Brachycera</taxon>
        <taxon>Muscomorpha</taxon>
        <taxon>Ephydroidea</taxon>
        <taxon>Drosophilidae</taxon>
        <taxon>Drosophila</taxon>
        <taxon>Sophophora</taxon>
    </lineage>
</organism>
<dbReference type="FunFam" id="3.30.70.1230:FF:000030">
    <property type="entry name" value="Si:ch211-215j19.12"/>
    <property type="match status" value="1"/>
</dbReference>
<dbReference type="InterPro" id="IPR011989">
    <property type="entry name" value="ARM-like"/>
</dbReference>
<evidence type="ECO:0000259" key="14">
    <source>
        <dbReference type="PROSITE" id="PS50125"/>
    </source>
</evidence>
<feature type="region of interest" description="Disordered" evidence="12">
    <location>
        <begin position="1"/>
        <end position="79"/>
    </location>
</feature>
<evidence type="ECO:0000256" key="12">
    <source>
        <dbReference type="SAM" id="MobiDB-lite"/>
    </source>
</evidence>
<keyword evidence="16" id="KW-1185">Reference proteome</keyword>
<dbReference type="Gene3D" id="1.25.10.10">
    <property type="entry name" value="Leucine-rich Repeat Variant"/>
    <property type="match status" value="1"/>
</dbReference>
<comment type="subcellular location">
    <subcellularLocation>
        <location evidence="1">Membrane</location>
        <topology evidence="1">Single-pass type I membrane protein</topology>
    </subcellularLocation>
</comment>
<dbReference type="GO" id="GO:0001653">
    <property type="term" value="F:peptide receptor activity"/>
    <property type="evidence" value="ECO:0007669"/>
    <property type="project" value="TreeGrafter"/>
</dbReference>
<gene>
    <name evidence="15" type="ORF">M5D96_008746</name>
</gene>
<dbReference type="Pfam" id="PF00211">
    <property type="entry name" value="Guanylate_cyc"/>
    <property type="match status" value="1"/>
</dbReference>
<dbReference type="GO" id="GO:0007168">
    <property type="term" value="P:receptor guanylyl cyclase signaling pathway"/>
    <property type="evidence" value="ECO:0007669"/>
    <property type="project" value="TreeGrafter"/>
</dbReference>
<dbReference type="InterPro" id="IPR000225">
    <property type="entry name" value="Armadillo"/>
</dbReference>
<dbReference type="PROSITE" id="PS00452">
    <property type="entry name" value="GUANYLATE_CYCLASE_1"/>
    <property type="match status" value="1"/>
</dbReference>
<keyword evidence="7 13" id="KW-0472">Membrane</keyword>
<keyword evidence="4" id="KW-0732">Signal</keyword>
<dbReference type="Gene3D" id="3.30.70.1230">
    <property type="entry name" value="Nucleotide cyclase"/>
    <property type="match status" value="1"/>
</dbReference>